<evidence type="ECO:0000256" key="1">
    <source>
        <dbReference type="SAM" id="MobiDB-lite"/>
    </source>
</evidence>
<evidence type="ECO:0000313" key="2">
    <source>
        <dbReference type="EMBL" id="KAK2092109.1"/>
    </source>
</evidence>
<proteinExistence type="predicted"/>
<organism evidence="2 3">
    <name type="scientific">Saguinus oedipus</name>
    <name type="common">Cotton-top tamarin</name>
    <name type="synonym">Oedipomidas oedipus</name>
    <dbReference type="NCBI Taxonomy" id="9490"/>
    <lineage>
        <taxon>Eukaryota</taxon>
        <taxon>Metazoa</taxon>
        <taxon>Chordata</taxon>
        <taxon>Craniata</taxon>
        <taxon>Vertebrata</taxon>
        <taxon>Euteleostomi</taxon>
        <taxon>Mammalia</taxon>
        <taxon>Eutheria</taxon>
        <taxon>Euarchontoglires</taxon>
        <taxon>Primates</taxon>
        <taxon>Haplorrhini</taxon>
        <taxon>Platyrrhini</taxon>
        <taxon>Cebidae</taxon>
        <taxon>Callitrichinae</taxon>
        <taxon>Saguinus</taxon>
    </lineage>
</organism>
<gene>
    <name evidence="2" type="primary">ADCY3_2</name>
    <name evidence="2" type="ORF">P7K49_028637</name>
</gene>
<accession>A0ABQ9U5P1</accession>
<evidence type="ECO:0000313" key="3">
    <source>
        <dbReference type="Proteomes" id="UP001266305"/>
    </source>
</evidence>
<comment type="caution">
    <text evidence="2">The sequence shown here is derived from an EMBL/GenBank/DDBJ whole genome shotgun (WGS) entry which is preliminary data.</text>
</comment>
<dbReference type="EMBL" id="JASSZA010000015">
    <property type="protein sequence ID" value="KAK2092109.1"/>
    <property type="molecule type" value="Genomic_DNA"/>
</dbReference>
<feature type="region of interest" description="Disordered" evidence="1">
    <location>
        <begin position="41"/>
        <end position="82"/>
    </location>
</feature>
<name>A0ABQ9U5P1_SAGOE</name>
<dbReference type="Proteomes" id="UP001266305">
    <property type="component" value="Unassembled WGS sequence"/>
</dbReference>
<reference evidence="2 3" key="1">
    <citation type="submission" date="2023-05" db="EMBL/GenBank/DDBJ databases">
        <title>B98-5 Cell Line De Novo Hybrid Assembly: An Optical Mapping Approach.</title>
        <authorList>
            <person name="Kananen K."/>
            <person name="Auerbach J.A."/>
            <person name="Kautto E."/>
            <person name="Blachly J.S."/>
        </authorList>
    </citation>
    <scope>NUCLEOTIDE SEQUENCE [LARGE SCALE GENOMIC DNA]</scope>
    <source>
        <strain evidence="2">B95-8</strain>
        <tissue evidence="2">Cell line</tissue>
    </source>
</reference>
<keyword evidence="3" id="KW-1185">Reference proteome</keyword>
<protein>
    <submittedName>
        <fullName evidence="2">Adenylate cyclase type 3</fullName>
    </submittedName>
</protein>
<sequence length="82" mass="8629">MDCLKGEFDVEPGDGGSRCDYLDEKGIETYLVIASKPEVKKTATQNGLNGSKGATGDMSVAPRRATGLGIRVSRTAGVKPQQ</sequence>